<proteinExistence type="predicted"/>
<sequence length="255" mass="29663">MIKKSFKATWQAQYQAERDDYLQLLNKDIFANWGTNSKPEWTAERQFMMGLNLFYSGLNDKDAQGFVAKGARMAERALQERRFESEQCKAGFPLNRGRLLRTQAYTSAILDGTFTFNSALLRQAAVDHHDWCRPYKGRQWDSQAQAYYLAAVRLSIIADDLQTARELLGAKKSFKWHEEEFQLWSQWVEARHAGGREWDGLDEYFCRVRDPNYVPDIFMEKGVLQLELGMIRYKYQRGTALPAGAWPTIFEMIAA</sequence>
<reference evidence="2" key="1">
    <citation type="submission" date="2016-11" db="EMBL/GenBank/DDBJ databases">
        <authorList>
            <person name="Shukria A."/>
            <person name="Stevens D.C."/>
        </authorList>
    </citation>
    <scope>NUCLEOTIDE SEQUENCE [LARGE SCALE GENOMIC DNA]</scope>
    <source>
        <strain evidence="2">Cbfe23</strain>
    </source>
</reference>
<keyword evidence="2" id="KW-1185">Reference proteome</keyword>
<dbReference type="STRING" id="83449.BON30_26120"/>
<dbReference type="EMBL" id="MPIN01000007">
    <property type="protein sequence ID" value="OJH37672.1"/>
    <property type="molecule type" value="Genomic_DNA"/>
</dbReference>
<comment type="caution">
    <text evidence="1">The sequence shown here is derived from an EMBL/GenBank/DDBJ whole genome shotgun (WGS) entry which is preliminary data.</text>
</comment>
<organism evidence="1 2">
    <name type="scientific">Cystobacter ferrugineus</name>
    <dbReference type="NCBI Taxonomy" id="83449"/>
    <lineage>
        <taxon>Bacteria</taxon>
        <taxon>Pseudomonadati</taxon>
        <taxon>Myxococcota</taxon>
        <taxon>Myxococcia</taxon>
        <taxon>Myxococcales</taxon>
        <taxon>Cystobacterineae</taxon>
        <taxon>Archangiaceae</taxon>
        <taxon>Cystobacter</taxon>
    </lineage>
</organism>
<dbReference type="Proteomes" id="UP000182229">
    <property type="component" value="Unassembled WGS sequence"/>
</dbReference>
<reference evidence="1 2" key="2">
    <citation type="submission" date="2016-12" db="EMBL/GenBank/DDBJ databases">
        <title>Draft Genome Sequence of Cystobacter ferrugineus Strain Cbfe23.</title>
        <authorList>
            <person name="Akbar S."/>
            <person name="Dowd S.E."/>
            <person name="Stevens D.C."/>
        </authorList>
    </citation>
    <scope>NUCLEOTIDE SEQUENCE [LARGE SCALE GENOMIC DNA]</scope>
    <source>
        <strain evidence="1 2">Cbfe23</strain>
    </source>
</reference>
<dbReference type="RefSeq" id="WP_071901141.1">
    <property type="nucleotide sequence ID" value="NZ_MPIN01000007.1"/>
</dbReference>
<dbReference type="AlphaFoldDB" id="A0A1L9B5Z3"/>
<protein>
    <submittedName>
        <fullName evidence="1">Uncharacterized protein</fullName>
    </submittedName>
</protein>
<name>A0A1L9B5Z3_9BACT</name>
<gene>
    <name evidence="1" type="ORF">BON30_26120</name>
</gene>
<accession>A0A1L9B5Z3</accession>
<evidence type="ECO:0000313" key="1">
    <source>
        <dbReference type="EMBL" id="OJH37672.1"/>
    </source>
</evidence>
<evidence type="ECO:0000313" key="2">
    <source>
        <dbReference type="Proteomes" id="UP000182229"/>
    </source>
</evidence>